<dbReference type="InterPro" id="IPR018866">
    <property type="entry name" value="Znf-4CXXC_R1"/>
</dbReference>
<keyword evidence="6" id="KW-0832">Ubl conjugation</keyword>
<dbReference type="InterPro" id="IPR040221">
    <property type="entry name" value="CDCA7/CDA7L"/>
</dbReference>
<feature type="region of interest" description="Disordered" evidence="10">
    <location>
        <begin position="269"/>
        <end position="311"/>
    </location>
</feature>
<dbReference type="Pfam" id="PF10497">
    <property type="entry name" value="zf-4CXXC_R1"/>
    <property type="match status" value="1"/>
</dbReference>
<evidence type="ECO:0000256" key="6">
    <source>
        <dbReference type="ARBA" id="ARBA00022843"/>
    </source>
</evidence>
<dbReference type="GO" id="GO:0006355">
    <property type="term" value="P:regulation of DNA-templated transcription"/>
    <property type="evidence" value="ECO:0007669"/>
    <property type="project" value="InterPro"/>
</dbReference>
<evidence type="ECO:0000256" key="4">
    <source>
        <dbReference type="ARBA" id="ARBA00022499"/>
    </source>
</evidence>
<name>I0YKR6_COCSC</name>
<keyword evidence="3" id="KW-0963">Cytoplasm</keyword>
<evidence type="ECO:0000313" key="12">
    <source>
        <dbReference type="EMBL" id="EIE18985.1"/>
    </source>
</evidence>
<dbReference type="EMBL" id="AGSI01000021">
    <property type="protein sequence ID" value="EIE18985.1"/>
    <property type="molecule type" value="Genomic_DNA"/>
</dbReference>
<dbReference type="AlphaFoldDB" id="I0YKR6"/>
<evidence type="ECO:0000256" key="10">
    <source>
        <dbReference type="SAM" id="MobiDB-lite"/>
    </source>
</evidence>
<evidence type="ECO:0000256" key="7">
    <source>
        <dbReference type="ARBA" id="ARBA00023015"/>
    </source>
</evidence>
<dbReference type="GO" id="GO:0005737">
    <property type="term" value="C:cytoplasm"/>
    <property type="evidence" value="ECO:0007669"/>
    <property type="project" value="UniProtKB-SubCell"/>
</dbReference>
<keyword evidence="8" id="KW-0804">Transcription</keyword>
<dbReference type="Proteomes" id="UP000007264">
    <property type="component" value="Unassembled WGS sequence"/>
</dbReference>
<dbReference type="RefSeq" id="XP_005643529.1">
    <property type="nucleotide sequence ID" value="XM_005643472.1"/>
</dbReference>
<dbReference type="PANTHER" id="PTHR31169:SF23">
    <property type="entry name" value="OS03G0572250 PROTEIN"/>
    <property type="match status" value="1"/>
</dbReference>
<feature type="compositionally biased region" description="Low complexity" evidence="10">
    <location>
        <begin position="269"/>
        <end position="288"/>
    </location>
</feature>
<organism evidence="12 13">
    <name type="scientific">Coccomyxa subellipsoidea (strain C-169)</name>
    <name type="common">Green microalga</name>
    <dbReference type="NCBI Taxonomy" id="574566"/>
    <lineage>
        <taxon>Eukaryota</taxon>
        <taxon>Viridiplantae</taxon>
        <taxon>Chlorophyta</taxon>
        <taxon>core chlorophytes</taxon>
        <taxon>Trebouxiophyceae</taxon>
        <taxon>Trebouxiophyceae incertae sedis</taxon>
        <taxon>Coccomyxaceae</taxon>
        <taxon>Coccomyxa</taxon>
        <taxon>Coccomyxa subellipsoidea</taxon>
    </lineage>
</organism>
<evidence type="ECO:0000256" key="9">
    <source>
        <dbReference type="ARBA" id="ARBA00023242"/>
    </source>
</evidence>
<gene>
    <name evidence="12" type="ORF">COCSUDRAFT_59910</name>
</gene>
<keyword evidence="7" id="KW-0805">Transcription regulation</keyword>
<dbReference type="eggNOG" id="ENOG502QWH1">
    <property type="taxonomic scope" value="Eukaryota"/>
</dbReference>
<feature type="domain" description="Zinc-finger" evidence="11">
    <location>
        <begin position="110"/>
        <end position="206"/>
    </location>
</feature>
<reference evidence="12 13" key="1">
    <citation type="journal article" date="2012" name="Genome Biol.">
        <title>The genome of the polar eukaryotic microalga coccomyxa subellipsoidea reveals traits of cold adaptation.</title>
        <authorList>
            <person name="Blanc G."/>
            <person name="Agarkova I."/>
            <person name="Grimwood J."/>
            <person name="Kuo A."/>
            <person name="Brueggeman A."/>
            <person name="Dunigan D."/>
            <person name="Gurnon J."/>
            <person name="Ladunga I."/>
            <person name="Lindquist E."/>
            <person name="Lucas S."/>
            <person name="Pangilinan J."/>
            <person name="Proschold T."/>
            <person name="Salamov A."/>
            <person name="Schmutz J."/>
            <person name="Weeks D."/>
            <person name="Yamada T."/>
            <person name="Claverie J.M."/>
            <person name="Grigoriev I."/>
            <person name="Van Etten J."/>
            <person name="Lomsadze A."/>
            <person name="Borodovsky M."/>
        </authorList>
    </citation>
    <scope>NUCLEOTIDE SEQUENCE [LARGE SCALE GENOMIC DNA]</scope>
    <source>
        <strain evidence="12 13">C-169</strain>
    </source>
</reference>
<keyword evidence="4" id="KW-1017">Isopeptide bond</keyword>
<feature type="compositionally biased region" description="Low complexity" evidence="10">
    <location>
        <begin position="301"/>
        <end position="311"/>
    </location>
</feature>
<evidence type="ECO:0000256" key="8">
    <source>
        <dbReference type="ARBA" id="ARBA00023163"/>
    </source>
</evidence>
<evidence type="ECO:0000256" key="3">
    <source>
        <dbReference type="ARBA" id="ARBA00022490"/>
    </source>
</evidence>
<evidence type="ECO:0000256" key="5">
    <source>
        <dbReference type="ARBA" id="ARBA00022553"/>
    </source>
</evidence>
<dbReference type="STRING" id="574566.I0YKR6"/>
<feature type="region of interest" description="Disordered" evidence="10">
    <location>
        <begin position="1"/>
        <end position="44"/>
    </location>
</feature>
<dbReference type="GeneID" id="17036935"/>
<dbReference type="GO" id="GO:0005634">
    <property type="term" value="C:nucleus"/>
    <property type="evidence" value="ECO:0007669"/>
    <property type="project" value="UniProtKB-SubCell"/>
</dbReference>
<dbReference type="KEGG" id="csl:COCSUDRAFT_59910"/>
<evidence type="ECO:0000256" key="2">
    <source>
        <dbReference type="ARBA" id="ARBA00004496"/>
    </source>
</evidence>
<comment type="subcellular location">
    <subcellularLocation>
        <location evidence="2">Cytoplasm</location>
    </subcellularLocation>
    <subcellularLocation>
        <location evidence="1">Nucleus</location>
    </subcellularLocation>
</comment>
<keyword evidence="9" id="KW-0539">Nucleus</keyword>
<comment type="caution">
    <text evidence="12">The sequence shown here is derived from an EMBL/GenBank/DDBJ whole genome shotgun (WGS) entry which is preliminary data.</text>
</comment>
<dbReference type="OrthoDB" id="298344at2759"/>
<keyword evidence="13" id="KW-1185">Reference proteome</keyword>
<evidence type="ECO:0000256" key="1">
    <source>
        <dbReference type="ARBA" id="ARBA00004123"/>
    </source>
</evidence>
<feature type="region of interest" description="Disordered" evidence="10">
    <location>
        <begin position="230"/>
        <end position="250"/>
    </location>
</feature>
<accession>I0YKR6</accession>
<feature type="compositionally biased region" description="Low complexity" evidence="10">
    <location>
        <begin position="230"/>
        <end position="239"/>
    </location>
</feature>
<proteinExistence type="predicted"/>
<keyword evidence="5" id="KW-0597">Phosphoprotein</keyword>
<feature type="compositionally biased region" description="Basic residues" evidence="10">
    <location>
        <begin position="289"/>
        <end position="300"/>
    </location>
</feature>
<sequence>MEEMGIFTRRSRATQPQGRAPAANRASRELVDAPKRKSSRLEGRPALNYNENALDLADRPERKQRSILLDRHVITQEEIYTEEHVKLLGDYEEPWELFKDGYDAQGNRIYDKVSGMTCHQCRQKTLGLHTACSECQTLHGVFCGDCLFMRYGENILEVQAGGAWTCPPCRGLCNCSFHRIRKGWAPTGTLYRRAIAEGYKSVAHYLVLTKLQTAAEADMETDTTAAVAEAEAVPAEQPESAPVTRQRKNSLAKPAELLAAAAPPVVEAAAPAEPPQQEGNAAADAPAKAGKKGAAKRGRAKSAASPAAPARQAHIDNILSKAKRVAGTAKSLAVKALSKVVDLPGAGEGRGLGKMKRGKADLAAASACVGRTTRASSGPPKALAVRKTSMACVQKKTRERS</sequence>
<evidence type="ECO:0000313" key="13">
    <source>
        <dbReference type="Proteomes" id="UP000007264"/>
    </source>
</evidence>
<feature type="region of interest" description="Disordered" evidence="10">
    <location>
        <begin position="369"/>
        <end position="401"/>
    </location>
</feature>
<dbReference type="PANTHER" id="PTHR31169">
    <property type="entry name" value="OS05G0300700 PROTEIN"/>
    <property type="match status" value="1"/>
</dbReference>
<evidence type="ECO:0000259" key="11">
    <source>
        <dbReference type="Pfam" id="PF10497"/>
    </source>
</evidence>
<feature type="compositionally biased region" description="Basic and acidic residues" evidence="10">
    <location>
        <begin position="26"/>
        <end position="43"/>
    </location>
</feature>
<protein>
    <recommendedName>
        <fullName evidence="11">Zinc-finger domain-containing protein</fullName>
    </recommendedName>
</protein>